<evidence type="ECO:0000313" key="1">
    <source>
        <dbReference type="EMBL" id="SDB33046.1"/>
    </source>
</evidence>
<dbReference type="EMBL" id="FMXP01000023">
    <property type="protein sequence ID" value="SDB33046.1"/>
    <property type="molecule type" value="Genomic_DNA"/>
</dbReference>
<protein>
    <submittedName>
        <fullName evidence="1">Uncharacterized protein</fullName>
    </submittedName>
</protein>
<gene>
    <name evidence="1" type="ORF">SAMN02910293_01631</name>
</gene>
<reference evidence="1 2" key="1">
    <citation type="submission" date="2016-10" db="EMBL/GenBank/DDBJ databases">
        <authorList>
            <person name="de Groot N.N."/>
        </authorList>
    </citation>
    <scope>NUCLEOTIDE SEQUENCE [LARGE SCALE GENOMIC DNA]</scope>
    <source>
        <strain evidence="1 2">A-4</strain>
    </source>
</reference>
<sequence>MVFNSDWLLNQIRGTANTIGKVFRLETINIDLGMVEDKEGKAVNGNDYLDFLLAKEDFDRAAAVIGGQLKRLSPHQYKFLVDTFIDHLKTLDAESLERNHLTLDKIEKLHEDLKEFKW</sequence>
<dbReference type="RefSeq" id="WP_018165442.1">
    <property type="nucleotide sequence ID" value="NZ_FMXP01000023.1"/>
</dbReference>
<dbReference type="STRING" id="439219.SAMN02910293_01631"/>
<organism evidence="1 2">
    <name type="scientific">Streptococcus henryi</name>
    <dbReference type="NCBI Taxonomy" id="439219"/>
    <lineage>
        <taxon>Bacteria</taxon>
        <taxon>Bacillati</taxon>
        <taxon>Bacillota</taxon>
        <taxon>Bacilli</taxon>
        <taxon>Lactobacillales</taxon>
        <taxon>Streptococcaceae</taxon>
        <taxon>Streptococcus</taxon>
    </lineage>
</organism>
<accession>A0A1G6CJL5</accession>
<dbReference type="AlphaFoldDB" id="A0A1G6CJL5"/>
<keyword evidence="2" id="KW-1185">Reference proteome</keyword>
<proteinExistence type="predicted"/>
<evidence type="ECO:0000313" key="2">
    <source>
        <dbReference type="Proteomes" id="UP000182508"/>
    </source>
</evidence>
<dbReference type="Proteomes" id="UP000182508">
    <property type="component" value="Unassembled WGS sequence"/>
</dbReference>
<name>A0A1G6CJL5_9STRE</name>